<dbReference type="SUPFAM" id="SSF49265">
    <property type="entry name" value="Fibronectin type III"/>
    <property type="match status" value="1"/>
</dbReference>
<dbReference type="Proteomes" id="UP001266305">
    <property type="component" value="Unassembled WGS sequence"/>
</dbReference>
<evidence type="ECO:0000259" key="2">
    <source>
        <dbReference type="PROSITE" id="PS50853"/>
    </source>
</evidence>
<feature type="region of interest" description="Disordered" evidence="1">
    <location>
        <begin position="1"/>
        <end position="20"/>
    </location>
</feature>
<dbReference type="InterPro" id="IPR003961">
    <property type="entry name" value="FN3_dom"/>
</dbReference>
<gene>
    <name evidence="3" type="ORF">P7K49_032316</name>
</gene>
<keyword evidence="4" id="KW-1185">Reference proteome</keyword>
<feature type="domain" description="Fibronectin type-III" evidence="2">
    <location>
        <begin position="19"/>
        <end position="129"/>
    </location>
</feature>
<dbReference type="Pfam" id="PF00041">
    <property type="entry name" value="fn3"/>
    <property type="match status" value="1"/>
</dbReference>
<dbReference type="InterPro" id="IPR036116">
    <property type="entry name" value="FN3_sf"/>
</dbReference>
<sequence>MAALKQQAGTASTSLPSYPPENVQAIATSPESISISWSTLSKEALNGILQGFRVIYWANLMDGVAIRLTPQVSGSHTSVSLPSGCAGLHECAGGRARLQPQTEARPDAFDVTRSTWSSTQPWEVIWKDPLGPAADTFAWKTPSLLEQTSHKAPAYRTVCFWWPQAFGSHWDLDCGCHIEPLYTSSCSSQKAQGLSGM</sequence>
<dbReference type="InterPro" id="IPR013783">
    <property type="entry name" value="Ig-like_fold"/>
</dbReference>
<reference evidence="3 4" key="1">
    <citation type="submission" date="2023-05" db="EMBL/GenBank/DDBJ databases">
        <title>B98-5 Cell Line De Novo Hybrid Assembly: An Optical Mapping Approach.</title>
        <authorList>
            <person name="Kananen K."/>
            <person name="Auerbach J.A."/>
            <person name="Kautto E."/>
            <person name="Blachly J.S."/>
        </authorList>
    </citation>
    <scope>NUCLEOTIDE SEQUENCE [LARGE SCALE GENOMIC DNA]</scope>
    <source>
        <strain evidence="3">B95-8</strain>
        <tissue evidence="3">Cell line</tissue>
    </source>
</reference>
<evidence type="ECO:0000313" key="3">
    <source>
        <dbReference type="EMBL" id="KAK2089650.1"/>
    </source>
</evidence>
<dbReference type="EMBL" id="JASSZA010000018">
    <property type="protein sequence ID" value="KAK2089650.1"/>
    <property type="molecule type" value="Genomic_DNA"/>
</dbReference>
<comment type="caution">
    <text evidence="3">The sequence shown here is derived from an EMBL/GenBank/DDBJ whole genome shotgun (WGS) entry which is preliminary data.</text>
</comment>
<feature type="compositionally biased region" description="Polar residues" evidence="1">
    <location>
        <begin position="7"/>
        <end position="16"/>
    </location>
</feature>
<dbReference type="CDD" id="cd00063">
    <property type="entry name" value="FN3"/>
    <property type="match status" value="1"/>
</dbReference>
<dbReference type="PROSITE" id="PS50853">
    <property type="entry name" value="FN3"/>
    <property type="match status" value="1"/>
</dbReference>
<dbReference type="Gene3D" id="2.60.40.10">
    <property type="entry name" value="Immunoglobulins"/>
    <property type="match status" value="1"/>
</dbReference>
<evidence type="ECO:0000256" key="1">
    <source>
        <dbReference type="SAM" id="MobiDB-lite"/>
    </source>
</evidence>
<proteinExistence type="predicted"/>
<accession>A0ABQ9TYT1</accession>
<evidence type="ECO:0000313" key="4">
    <source>
        <dbReference type="Proteomes" id="UP001266305"/>
    </source>
</evidence>
<protein>
    <recommendedName>
        <fullName evidence="2">Fibronectin type-III domain-containing protein</fullName>
    </recommendedName>
</protein>
<name>A0ABQ9TYT1_SAGOE</name>
<organism evidence="3 4">
    <name type="scientific">Saguinus oedipus</name>
    <name type="common">Cotton-top tamarin</name>
    <name type="synonym">Oedipomidas oedipus</name>
    <dbReference type="NCBI Taxonomy" id="9490"/>
    <lineage>
        <taxon>Eukaryota</taxon>
        <taxon>Metazoa</taxon>
        <taxon>Chordata</taxon>
        <taxon>Craniata</taxon>
        <taxon>Vertebrata</taxon>
        <taxon>Euteleostomi</taxon>
        <taxon>Mammalia</taxon>
        <taxon>Eutheria</taxon>
        <taxon>Euarchontoglires</taxon>
        <taxon>Primates</taxon>
        <taxon>Haplorrhini</taxon>
        <taxon>Platyrrhini</taxon>
        <taxon>Cebidae</taxon>
        <taxon>Callitrichinae</taxon>
        <taxon>Saguinus</taxon>
    </lineage>
</organism>